<evidence type="ECO:0000313" key="2">
    <source>
        <dbReference type="Proteomes" id="UP000708208"/>
    </source>
</evidence>
<keyword evidence="2" id="KW-1185">Reference proteome</keyword>
<dbReference type="Proteomes" id="UP000708208">
    <property type="component" value="Unassembled WGS sequence"/>
</dbReference>
<name>A0A8J2JF08_9HEXA</name>
<accession>A0A8J2JF08</accession>
<reference evidence="1" key="1">
    <citation type="submission" date="2021-06" db="EMBL/GenBank/DDBJ databases">
        <authorList>
            <person name="Hodson N. C."/>
            <person name="Mongue J. A."/>
            <person name="Jaron S. K."/>
        </authorList>
    </citation>
    <scope>NUCLEOTIDE SEQUENCE</scope>
</reference>
<feature type="non-terminal residue" evidence="1">
    <location>
        <position position="31"/>
    </location>
</feature>
<dbReference type="EMBL" id="CAJVCH010032148">
    <property type="protein sequence ID" value="CAG7711129.1"/>
    <property type="molecule type" value="Genomic_DNA"/>
</dbReference>
<comment type="caution">
    <text evidence="1">The sequence shown here is derived from an EMBL/GenBank/DDBJ whole genome shotgun (WGS) entry which is preliminary data.</text>
</comment>
<sequence length="31" mass="3609">MWPVKLSHSEVCVCSMWLPPCKVEALQLEHQ</sequence>
<dbReference type="AlphaFoldDB" id="A0A8J2JF08"/>
<evidence type="ECO:0000313" key="1">
    <source>
        <dbReference type="EMBL" id="CAG7711129.1"/>
    </source>
</evidence>
<gene>
    <name evidence="1" type="ORF">AFUS01_LOCUS5075</name>
</gene>
<organism evidence="1 2">
    <name type="scientific">Allacma fusca</name>
    <dbReference type="NCBI Taxonomy" id="39272"/>
    <lineage>
        <taxon>Eukaryota</taxon>
        <taxon>Metazoa</taxon>
        <taxon>Ecdysozoa</taxon>
        <taxon>Arthropoda</taxon>
        <taxon>Hexapoda</taxon>
        <taxon>Collembola</taxon>
        <taxon>Symphypleona</taxon>
        <taxon>Sminthuridae</taxon>
        <taxon>Allacma</taxon>
    </lineage>
</organism>
<proteinExistence type="predicted"/>
<protein>
    <submittedName>
        <fullName evidence="1">Uncharacterized protein</fullName>
    </submittedName>
</protein>